<gene>
    <name evidence="6" type="ORF">F3Y22_tig00000778pilonHSYRG00093</name>
</gene>
<evidence type="ECO:0000313" key="7">
    <source>
        <dbReference type="Proteomes" id="UP000436088"/>
    </source>
</evidence>
<name>A0A6A3D0C1_HIBSY</name>
<organism evidence="6 7">
    <name type="scientific">Hibiscus syriacus</name>
    <name type="common">Rose of Sharon</name>
    <dbReference type="NCBI Taxonomy" id="106335"/>
    <lineage>
        <taxon>Eukaryota</taxon>
        <taxon>Viridiplantae</taxon>
        <taxon>Streptophyta</taxon>
        <taxon>Embryophyta</taxon>
        <taxon>Tracheophyta</taxon>
        <taxon>Spermatophyta</taxon>
        <taxon>Magnoliopsida</taxon>
        <taxon>eudicotyledons</taxon>
        <taxon>Gunneridae</taxon>
        <taxon>Pentapetalae</taxon>
        <taxon>rosids</taxon>
        <taxon>malvids</taxon>
        <taxon>Malvales</taxon>
        <taxon>Malvaceae</taxon>
        <taxon>Malvoideae</taxon>
        <taxon>Hibiscus</taxon>
    </lineage>
</organism>
<keyword evidence="7" id="KW-1185">Reference proteome</keyword>
<dbReference type="InterPro" id="IPR046349">
    <property type="entry name" value="C1-like_sf"/>
</dbReference>
<dbReference type="Proteomes" id="UP000436088">
    <property type="component" value="Unassembled WGS sequence"/>
</dbReference>
<evidence type="ECO:0000256" key="2">
    <source>
        <dbReference type="ARBA" id="ARBA00022737"/>
    </source>
</evidence>
<dbReference type="SUPFAM" id="SSF57889">
    <property type="entry name" value="Cysteine-rich domain"/>
    <property type="match status" value="5"/>
</dbReference>
<evidence type="ECO:0000256" key="1">
    <source>
        <dbReference type="ARBA" id="ARBA00022723"/>
    </source>
</evidence>
<keyword evidence="2" id="KW-0677">Repeat</keyword>
<dbReference type="GO" id="GO:0008270">
    <property type="term" value="F:zinc ion binding"/>
    <property type="evidence" value="ECO:0007669"/>
    <property type="project" value="UniProtKB-KW"/>
</dbReference>
<dbReference type="SMART" id="SM00249">
    <property type="entry name" value="PHD"/>
    <property type="match status" value="3"/>
</dbReference>
<dbReference type="AlphaFoldDB" id="A0A6A3D0C1"/>
<dbReference type="GO" id="GO:0016787">
    <property type="term" value="F:hydrolase activity"/>
    <property type="evidence" value="ECO:0007669"/>
    <property type="project" value="UniProtKB-KW"/>
</dbReference>
<comment type="caution">
    <text evidence="6">The sequence shown here is derived from an EMBL/GenBank/DDBJ whole genome shotgun (WGS) entry which is preliminary data.</text>
</comment>
<keyword evidence="6" id="KW-0378">Hydrolase</keyword>
<keyword evidence="1" id="KW-0479">Metal-binding</keyword>
<dbReference type="SMART" id="SM00109">
    <property type="entry name" value="C1"/>
    <property type="match status" value="3"/>
</dbReference>
<evidence type="ECO:0000256" key="4">
    <source>
        <dbReference type="ARBA" id="ARBA00022833"/>
    </source>
</evidence>
<feature type="domain" description="Phorbol-ester/DAG-type" evidence="5">
    <location>
        <begin position="314"/>
        <end position="361"/>
    </location>
</feature>
<dbReference type="PANTHER" id="PTHR32410:SF169">
    <property type="entry name" value="C1 DOMAIN FAMILY PROTEIN, PUTATIVE-RELATED"/>
    <property type="match status" value="1"/>
</dbReference>
<proteinExistence type="predicted"/>
<protein>
    <submittedName>
        <fullName evidence="6">Ubiquitin carboxyl-terminal hydrolase family protein</fullName>
    </submittedName>
</protein>
<accession>A0A6A3D0C1</accession>
<reference evidence="6" key="1">
    <citation type="submission" date="2019-09" db="EMBL/GenBank/DDBJ databases">
        <title>Draft genome information of white flower Hibiscus syriacus.</title>
        <authorList>
            <person name="Kim Y.-M."/>
        </authorList>
    </citation>
    <scope>NUCLEOTIDE SEQUENCE [LARGE SCALE GENOMIC DNA]</scope>
    <source>
        <strain evidence="6">YM2019G1</strain>
    </source>
</reference>
<evidence type="ECO:0000259" key="5">
    <source>
        <dbReference type="PROSITE" id="PS50081"/>
    </source>
</evidence>
<dbReference type="PANTHER" id="PTHR32410">
    <property type="entry name" value="CYSTEINE/HISTIDINE-RICH C1 DOMAIN FAMILY PROTEIN"/>
    <property type="match status" value="1"/>
</dbReference>
<feature type="domain" description="Phorbol-ester/DAG-type" evidence="5">
    <location>
        <begin position="50"/>
        <end position="100"/>
    </location>
</feature>
<dbReference type="InterPro" id="IPR002219">
    <property type="entry name" value="PKC_DAG/PE"/>
</dbReference>
<dbReference type="EMBL" id="VEPZ02000074">
    <property type="protein sequence ID" value="KAE8734074.1"/>
    <property type="molecule type" value="Genomic_DNA"/>
</dbReference>
<sequence length="528" mass="60354">MEVSKNYGHQHPLVLLNEEQLMSNPSGTILADEQSKSPSPPLMIEDENHPHPFTLFWRRVPLICEACGTEGNRVAYTCGTCSVIVHQNCVSLPCIIKSRCGEKVSAPCFGCAEDCGFYVHKIYAEAPSELNHPFHQQHPLVLLQNPPSTYTWYACYFCGQRCEKFVYHCSPCNLGFHIKCAWFTFNIAQNNLKELEHVPLEPPMISTNKDDEQLENVPECFACWEPLANYTYFSPHCGFNLHQKCAELPLRLNHICHRKHPLLLQFNSDGLSCKICQETPGRGFPYVCSSRKFVVHFECLSLHLAPVIKDERHEHPFSLFPRRAPFVCDACGTEGTYSAYICCECNIIVHKKCTSLPSIIKSKWHDHAIFHNYFLPDDFGSSDCIICHDAVSPEHGSCCCSYCSITFHVRCVTEEASSYYILSREEAYKISDESSVTCVLERNDAGQTTYIQHFKHTHNLQLSAYVGGYENNCDGCMLPISNPFYCCSQCQFFIHNACAELPKKKHEWHYKCRQQLQDVSHFTSHVYY</sequence>
<dbReference type="InterPro" id="IPR001965">
    <property type="entry name" value="Znf_PHD"/>
</dbReference>
<evidence type="ECO:0000256" key="3">
    <source>
        <dbReference type="ARBA" id="ARBA00022771"/>
    </source>
</evidence>
<dbReference type="InterPro" id="IPR004146">
    <property type="entry name" value="DC1"/>
</dbReference>
<evidence type="ECO:0000313" key="6">
    <source>
        <dbReference type="EMBL" id="KAE8734074.1"/>
    </source>
</evidence>
<dbReference type="Pfam" id="PF03107">
    <property type="entry name" value="C1_2"/>
    <property type="match status" value="5"/>
</dbReference>
<keyword evidence="4" id="KW-0862">Zinc</keyword>
<keyword evidence="3" id="KW-0863">Zinc-finger</keyword>
<dbReference type="InterPro" id="IPR053192">
    <property type="entry name" value="Vacuole_Formation_Reg"/>
</dbReference>
<dbReference type="PROSITE" id="PS50081">
    <property type="entry name" value="ZF_DAG_PE_2"/>
    <property type="match status" value="2"/>
</dbReference>